<dbReference type="EMBL" id="BBRZ01000107">
    <property type="protein sequence ID" value="GAM58827.1"/>
    <property type="molecule type" value="Genomic_DNA"/>
</dbReference>
<proteinExistence type="predicted"/>
<protein>
    <submittedName>
        <fullName evidence="2">Flp pilus assembly protein tadB</fullName>
    </submittedName>
</protein>
<dbReference type="Proteomes" id="UP000031671">
    <property type="component" value="Unassembled WGS sequence"/>
</dbReference>
<dbReference type="AlphaFoldDB" id="A0A0B8P2L7"/>
<comment type="caution">
    <text evidence="2">The sequence shown here is derived from an EMBL/GenBank/DDBJ whole genome shotgun (WGS) entry which is preliminary data.</text>
</comment>
<name>A0A0B8P2L7_9VIBR</name>
<organism evidence="2 3">
    <name type="scientific">Vibrio ishigakensis</name>
    <dbReference type="NCBI Taxonomy" id="1481914"/>
    <lineage>
        <taxon>Bacteria</taxon>
        <taxon>Pseudomonadati</taxon>
        <taxon>Pseudomonadota</taxon>
        <taxon>Gammaproteobacteria</taxon>
        <taxon>Vibrionales</taxon>
        <taxon>Vibrionaceae</taxon>
        <taxon>Vibrio</taxon>
    </lineage>
</organism>
<keyword evidence="3" id="KW-1185">Reference proteome</keyword>
<reference evidence="2 3" key="1">
    <citation type="submission" date="2015-01" db="EMBL/GenBank/DDBJ databases">
        <title>Vibrio sp. C1 JCM 19231 whole genome shotgun sequence.</title>
        <authorList>
            <person name="Sawabe T."/>
            <person name="Meirelles P."/>
            <person name="Feng G."/>
            <person name="Sayaka M."/>
            <person name="Hattori M."/>
            <person name="Ohkuma M."/>
        </authorList>
    </citation>
    <scope>NUCLEOTIDE SEQUENCE [LARGE SCALE GENOMIC DNA]</scope>
    <source>
        <strain evidence="3">JCM 19231</strain>
    </source>
</reference>
<feature type="transmembrane region" description="Helical" evidence="1">
    <location>
        <begin position="73"/>
        <end position="92"/>
    </location>
</feature>
<sequence length="217" mass="25136">MNIWLALIPLLFGLGLLVYAKRRPDPRYMFLEQVSEAKSKELYAVDLKGLTKSNFLQGLTNFWNVLKASLGKFPISKTIVFIALVNGVVFYVNQRWLNFPELEVHVSTTILFLFFGVRFLVDRRRKAFDNDFPDALNILMSAVTAGESINSAFSYVAKVSDTDVGREFKDISDRMRWVNLWKVFSSVHVNDFHTLHFYFLSLLFALIWSVEDNLKVY</sequence>
<evidence type="ECO:0000256" key="1">
    <source>
        <dbReference type="SAM" id="Phobius"/>
    </source>
</evidence>
<keyword evidence="1" id="KW-1133">Transmembrane helix</keyword>
<accession>A0A0B8P2L7</accession>
<keyword evidence="1" id="KW-0472">Membrane</keyword>
<reference evidence="2 3" key="2">
    <citation type="submission" date="2015-01" db="EMBL/GenBank/DDBJ databases">
        <authorList>
            <consortium name="NBRP consortium"/>
            <person name="Sawabe T."/>
            <person name="Meirelles P."/>
            <person name="Feng G."/>
            <person name="Sayaka M."/>
            <person name="Hattori M."/>
            <person name="Ohkuma M."/>
        </authorList>
    </citation>
    <scope>NUCLEOTIDE SEQUENCE [LARGE SCALE GENOMIC DNA]</scope>
    <source>
        <strain evidence="3">JCM 19231</strain>
    </source>
</reference>
<evidence type="ECO:0000313" key="3">
    <source>
        <dbReference type="Proteomes" id="UP000031671"/>
    </source>
</evidence>
<evidence type="ECO:0000313" key="2">
    <source>
        <dbReference type="EMBL" id="GAM58827.1"/>
    </source>
</evidence>
<gene>
    <name evidence="2" type="ORF">JCM19231_4811</name>
</gene>
<feature type="transmembrane region" description="Helical" evidence="1">
    <location>
        <begin position="104"/>
        <end position="121"/>
    </location>
</feature>
<feature type="transmembrane region" description="Helical" evidence="1">
    <location>
        <begin position="192"/>
        <end position="210"/>
    </location>
</feature>
<keyword evidence="1" id="KW-0812">Transmembrane</keyword>